<feature type="region of interest" description="Disordered" evidence="1">
    <location>
        <begin position="1"/>
        <end position="59"/>
    </location>
</feature>
<evidence type="ECO:0000313" key="2">
    <source>
        <dbReference type="EMBL" id="PLW33838.1"/>
    </source>
</evidence>
<proteinExistence type="predicted"/>
<evidence type="ECO:0000313" key="3">
    <source>
        <dbReference type="Proteomes" id="UP000235392"/>
    </source>
</evidence>
<comment type="caution">
    <text evidence="2">The sequence shown here is derived from an EMBL/GenBank/DDBJ whole genome shotgun (WGS) entry which is preliminary data.</text>
</comment>
<gene>
    <name evidence="2" type="ORF">PCASD_15873</name>
</gene>
<reference evidence="2 3" key="1">
    <citation type="submission" date="2017-11" db="EMBL/GenBank/DDBJ databases">
        <title>De novo assembly and phasing of dikaryotic genomes from two isolates of Puccinia coronata f. sp. avenae, the causal agent of oat crown rust.</title>
        <authorList>
            <person name="Miller M.E."/>
            <person name="Zhang Y."/>
            <person name="Omidvar V."/>
            <person name="Sperschneider J."/>
            <person name="Schwessinger B."/>
            <person name="Raley C."/>
            <person name="Palmer J.M."/>
            <person name="Garnica D."/>
            <person name="Upadhyaya N."/>
            <person name="Rathjen J."/>
            <person name="Taylor J.M."/>
            <person name="Park R.F."/>
            <person name="Dodds P.N."/>
            <person name="Hirsch C.D."/>
            <person name="Kianian S.F."/>
            <person name="Figueroa M."/>
        </authorList>
    </citation>
    <scope>NUCLEOTIDE SEQUENCE [LARGE SCALE GENOMIC DNA]</scope>
    <source>
        <strain evidence="2">12SD80</strain>
    </source>
</reference>
<sequence>MGSHNARGAHPSDERNRSPPATGANGMPRGTRRALAHRFSSPVKELSTCISHKDNEHRL</sequence>
<accession>A0A2N5U852</accession>
<dbReference type="Proteomes" id="UP000235392">
    <property type="component" value="Unassembled WGS sequence"/>
</dbReference>
<protein>
    <submittedName>
        <fullName evidence="2">Uncharacterized protein</fullName>
    </submittedName>
</protein>
<dbReference type="EMBL" id="PGCI01000211">
    <property type="protein sequence ID" value="PLW33838.1"/>
    <property type="molecule type" value="Genomic_DNA"/>
</dbReference>
<dbReference type="AlphaFoldDB" id="A0A2N5U852"/>
<evidence type="ECO:0000256" key="1">
    <source>
        <dbReference type="SAM" id="MobiDB-lite"/>
    </source>
</evidence>
<organism evidence="2 3">
    <name type="scientific">Puccinia coronata f. sp. avenae</name>
    <dbReference type="NCBI Taxonomy" id="200324"/>
    <lineage>
        <taxon>Eukaryota</taxon>
        <taxon>Fungi</taxon>
        <taxon>Dikarya</taxon>
        <taxon>Basidiomycota</taxon>
        <taxon>Pucciniomycotina</taxon>
        <taxon>Pucciniomycetes</taxon>
        <taxon>Pucciniales</taxon>
        <taxon>Pucciniaceae</taxon>
        <taxon>Puccinia</taxon>
    </lineage>
</organism>
<name>A0A2N5U852_9BASI</name>